<protein>
    <submittedName>
        <fullName evidence="1">Uncharacterized protein</fullName>
    </submittedName>
</protein>
<evidence type="ECO:0000313" key="1">
    <source>
        <dbReference type="EMBL" id="GFH10689.1"/>
    </source>
</evidence>
<dbReference type="AlphaFoldDB" id="A0A699YW26"/>
<dbReference type="EMBL" id="BLLF01000337">
    <property type="protein sequence ID" value="GFH10689.1"/>
    <property type="molecule type" value="Genomic_DNA"/>
</dbReference>
<sequence length="180" mass="18597">LGFRETSPIKDCSPSSQDYLLSLFTIISAWPGQNVSVTCRYTSRRALARLLLGSQGASGGPLRRHLLQASGSSSITVDPDCQPRIVMRMTVTGGPDTDPASMEPIIIRGAQVLAGTCILASSFTTEVRVIASADNTSCSSVTLQAAAALGGSAAVNSCGEALVPVAWLPTAPSGPVTYVE</sequence>
<keyword evidence="2" id="KW-1185">Reference proteome</keyword>
<proteinExistence type="predicted"/>
<dbReference type="Proteomes" id="UP000485058">
    <property type="component" value="Unassembled WGS sequence"/>
</dbReference>
<organism evidence="1 2">
    <name type="scientific">Haematococcus lacustris</name>
    <name type="common">Green alga</name>
    <name type="synonym">Haematococcus pluvialis</name>
    <dbReference type="NCBI Taxonomy" id="44745"/>
    <lineage>
        <taxon>Eukaryota</taxon>
        <taxon>Viridiplantae</taxon>
        <taxon>Chlorophyta</taxon>
        <taxon>core chlorophytes</taxon>
        <taxon>Chlorophyceae</taxon>
        <taxon>CS clade</taxon>
        <taxon>Chlamydomonadales</taxon>
        <taxon>Haematococcaceae</taxon>
        <taxon>Haematococcus</taxon>
    </lineage>
</organism>
<evidence type="ECO:0000313" key="2">
    <source>
        <dbReference type="Proteomes" id="UP000485058"/>
    </source>
</evidence>
<feature type="non-terminal residue" evidence="1">
    <location>
        <position position="180"/>
    </location>
</feature>
<accession>A0A699YW26</accession>
<reference evidence="1 2" key="1">
    <citation type="submission" date="2020-02" db="EMBL/GenBank/DDBJ databases">
        <title>Draft genome sequence of Haematococcus lacustris strain NIES-144.</title>
        <authorList>
            <person name="Morimoto D."/>
            <person name="Nakagawa S."/>
            <person name="Yoshida T."/>
            <person name="Sawayama S."/>
        </authorList>
    </citation>
    <scope>NUCLEOTIDE SEQUENCE [LARGE SCALE GENOMIC DNA]</scope>
    <source>
        <strain evidence="1 2">NIES-144</strain>
    </source>
</reference>
<name>A0A699YW26_HAELA</name>
<gene>
    <name evidence="1" type="ORF">HaLaN_06048</name>
</gene>
<feature type="non-terminal residue" evidence="1">
    <location>
        <position position="1"/>
    </location>
</feature>
<comment type="caution">
    <text evidence="1">The sequence shown here is derived from an EMBL/GenBank/DDBJ whole genome shotgun (WGS) entry which is preliminary data.</text>
</comment>